<evidence type="ECO:0000256" key="1">
    <source>
        <dbReference type="ARBA" id="ARBA00022691"/>
    </source>
</evidence>
<evidence type="ECO:0000256" key="2">
    <source>
        <dbReference type="ARBA" id="ARBA00033753"/>
    </source>
</evidence>
<dbReference type="Pfam" id="PF01980">
    <property type="entry name" value="TrmO_N"/>
    <property type="match status" value="1"/>
</dbReference>
<dbReference type="SUPFAM" id="SSF118196">
    <property type="entry name" value="YaeB-like"/>
    <property type="match status" value="1"/>
</dbReference>
<dbReference type="InterPro" id="IPR040372">
    <property type="entry name" value="YaeB-like"/>
</dbReference>
<feature type="domain" description="TsaA-like" evidence="3">
    <location>
        <begin position="5"/>
        <end position="147"/>
    </location>
</feature>
<dbReference type="Proteomes" id="UP000679848">
    <property type="component" value="Chromosome"/>
</dbReference>
<dbReference type="PROSITE" id="PS51668">
    <property type="entry name" value="TSAA_2"/>
    <property type="match status" value="1"/>
</dbReference>
<dbReference type="AlphaFoldDB" id="A0A810QGA1"/>
<gene>
    <name evidence="4" type="ORF">MM59RIKEN_21850</name>
</gene>
<keyword evidence="1" id="KW-0949">S-adenosyl-L-methionine</keyword>
<keyword evidence="5" id="KW-1185">Reference proteome</keyword>
<dbReference type="Gene3D" id="3.30.2310.10">
    <property type="entry name" value="YaeB-like"/>
    <property type="match status" value="1"/>
</dbReference>
<evidence type="ECO:0000313" key="4">
    <source>
        <dbReference type="EMBL" id="BCK84866.1"/>
    </source>
</evidence>
<reference evidence="4" key="1">
    <citation type="submission" date="2020-09" db="EMBL/GenBank/DDBJ databases">
        <title>New species isolated from human feces.</title>
        <authorList>
            <person name="Kitahara M."/>
            <person name="Shigeno Y."/>
            <person name="Shime M."/>
            <person name="Matsumoto Y."/>
            <person name="Nakamura S."/>
            <person name="Motooka D."/>
            <person name="Fukuoka S."/>
            <person name="Nishikawa H."/>
            <person name="Benno Y."/>
        </authorList>
    </citation>
    <scope>NUCLEOTIDE SEQUENCE</scope>
    <source>
        <strain evidence="4">MM59</strain>
    </source>
</reference>
<protein>
    <submittedName>
        <fullName evidence="4">tRNA (N6-threonylcarbamoyladenosine(37)-N6)-methyltransferase TrmO</fullName>
    </submittedName>
</protein>
<proteinExistence type="inferred from homology"/>
<evidence type="ECO:0000259" key="3">
    <source>
        <dbReference type="PROSITE" id="PS51668"/>
    </source>
</evidence>
<dbReference type="EMBL" id="AP023420">
    <property type="protein sequence ID" value="BCK84866.1"/>
    <property type="molecule type" value="Genomic_DNA"/>
</dbReference>
<dbReference type="KEGG" id="pfaa:MM59RIKEN_21850"/>
<dbReference type="NCBIfam" id="TIGR00104">
    <property type="entry name" value="tRNA_TsaA"/>
    <property type="match status" value="1"/>
</dbReference>
<dbReference type="Pfam" id="PF18389">
    <property type="entry name" value="TrmO_C"/>
    <property type="match status" value="1"/>
</dbReference>
<dbReference type="CDD" id="cd09281">
    <property type="entry name" value="UPF0066"/>
    <property type="match status" value="1"/>
</dbReference>
<comment type="similarity">
    <text evidence="2">Belongs to the tRNA methyltransferase O family.</text>
</comment>
<dbReference type="InterPro" id="IPR036414">
    <property type="entry name" value="YaeB_N_sf"/>
</dbReference>
<dbReference type="InterPro" id="IPR036413">
    <property type="entry name" value="YaeB-like_sf"/>
</dbReference>
<dbReference type="InterPro" id="IPR041369">
    <property type="entry name" value="TrmO_C"/>
</dbReference>
<dbReference type="Gene3D" id="2.40.30.70">
    <property type="entry name" value="YaeB-like"/>
    <property type="match status" value="1"/>
</dbReference>
<dbReference type="InterPro" id="IPR023370">
    <property type="entry name" value="TrmO-like_N"/>
</dbReference>
<dbReference type="PANTHER" id="PTHR12818:SF0">
    <property type="entry name" value="TRNA (ADENINE(37)-N6)-METHYLTRANSFERASE"/>
    <property type="match status" value="1"/>
</dbReference>
<accession>A0A810QGA1</accession>
<organism evidence="4 5">
    <name type="scientific">Pusillibacter faecalis</name>
    <dbReference type="NCBI Taxonomy" id="2714358"/>
    <lineage>
        <taxon>Bacteria</taxon>
        <taxon>Bacillati</taxon>
        <taxon>Bacillota</taxon>
        <taxon>Clostridia</taxon>
        <taxon>Eubacteriales</taxon>
        <taxon>Oscillospiraceae</taxon>
        <taxon>Pusillibacter</taxon>
    </lineage>
</organism>
<sequence length="227" mass="25039">MDISMRAIAHIQSEFPTKFGVPRQSGLVPSLESTVVFTPEFRNSDALRGIEGFSHLWLIWVFDRSARETWSPTVRPPRLGGNQRMGIFATRSPFRPNPIGLSCVELAGIETTPTWGTVLRVRGADLADGSPILDIKPYIPYADSHPGALEGFASVPAEALEVVIPPDLLQQIPSQRLEALRGVLAQDPRPRYQEDPQRVYGFGFAGMEIKFSVSGQRLTVLAINSSR</sequence>
<name>A0A810QGA1_9FIRM</name>
<dbReference type="PANTHER" id="PTHR12818">
    <property type="entry name" value="TRNA (ADENINE(37)-N6)-METHYLTRANSFERASE"/>
    <property type="match status" value="1"/>
</dbReference>
<evidence type="ECO:0000313" key="5">
    <source>
        <dbReference type="Proteomes" id="UP000679848"/>
    </source>
</evidence>